<evidence type="ECO:0000313" key="2">
    <source>
        <dbReference type="Proteomes" id="UP000604046"/>
    </source>
</evidence>
<dbReference type="EMBL" id="CAJNDS010000037">
    <property type="protein sequence ID" value="CAE6928997.1"/>
    <property type="molecule type" value="Genomic_DNA"/>
</dbReference>
<comment type="caution">
    <text evidence="1">The sequence shown here is derived from an EMBL/GenBank/DDBJ whole genome shotgun (WGS) entry which is preliminary data.</text>
</comment>
<name>A0A812GFM3_9DINO</name>
<organism evidence="1 2">
    <name type="scientific">Symbiodinium natans</name>
    <dbReference type="NCBI Taxonomy" id="878477"/>
    <lineage>
        <taxon>Eukaryota</taxon>
        <taxon>Sar</taxon>
        <taxon>Alveolata</taxon>
        <taxon>Dinophyceae</taxon>
        <taxon>Suessiales</taxon>
        <taxon>Symbiodiniaceae</taxon>
        <taxon>Symbiodinium</taxon>
    </lineage>
</organism>
<keyword evidence="2" id="KW-1185">Reference proteome</keyword>
<dbReference type="Proteomes" id="UP000604046">
    <property type="component" value="Unassembled WGS sequence"/>
</dbReference>
<reference evidence="1" key="1">
    <citation type="submission" date="2021-02" db="EMBL/GenBank/DDBJ databases">
        <authorList>
            <person name="Dougan E. K."/>
            <person name="Rhodes N."/>
            <person name="Thang M."/>
            <person name="Chan C."/>
        </authorList>
    </citation>
    <scope>NUCLEOTIDE SEQUENCE</scope>
</reference>
<protein>
    <submittedName>
        <fullName evidence="1">Uncharacterized protein</fullName>
    </submittedName>
</protein>
<gene>
    <name evidence="1" type="ORF">SNAT2548_LOCUS767</name>
</gene>
<evidence type="ECO:0000313" key="1">
    <source>
        <dbReference type="EMBL" id="CAE6928997.1"/>
    </source>
</evidence>
<dbReference type="AlphaFoldDB" id="A0A812GFM3"/>
<accession>A0A812GFM3</accession>
<sequence length="145" mass="16933">MNFLTQDMLLDLIDSMGFRGQYVIWMHRKASKVAEFFSIQRLLVVAVLLFVPQPCKTSNIEACFFPRISCTSPLISRPMRAWAMRSSTWWIQARGLVLGQCQGCHPDDFYVWPHNEWRSLFVLISSCREWKKEEAELPRQGALSF</sequence>
<proteinExistence type="predicted"/>